<gene>
    <name evidence="1" type="ORF">BN890_40760</name>
</gene>
<dbReference type="EMBL" id="CBXG010000046">
    <property type="protein sequence ID" value="CDM06473.1"/>
    <property type="molecule type" value="Genomic_DNA"/>
</dbReference>
<comment type="caution">
    <text evidence="1">The sequence shown here is derived from an EMBL/GenBank/DDBJ whole genome shotgun (WGS) entry which is preliminary data.</text>
</comment>
<dbReference type="Proteomes" id="UP000019380">
    <property type="component" value="Unassembled WGS sequence"/>
</dbReference>
<dbReference type="AlphaFoldDB" id="W6P9N4"/>
<sequence length="203" mass="24005">MKTILILFVSFFISFNNCLSQTVPDERDKREYKEIISLYPKSLVSHFPRKIDDKKIGLMALTFPRGKYLSYIHLAISYEDSDIEKLKKKVTLEAKEVYHIKDSCLMVIPYNYDTFEIVTLDSIQNCESIDVLPIPNFRLWESKFPSDFYDNAVLYVLNAEKGRFLKKDHLSRSGIGLPERWLHGYTKGLTFYKNYVVYWLEVW</sequence>
<evidence type="ECO:0000313" key="1">
    <source>
        <dbReference type="EMBL" id="CDM06473.1"/>
    </source>
</evidence>
<evidence type="ECO:0000313" key="2">
    <source>
        <dbReference type="Proteomes" id="UP000019380"/>
    </source>
</evidence>
<dbReference type="GeneID" id="69479597"/>
<proteinExistence type="predicted"/>
<dbReference type="RefSeq" id="WP_008644190.1">
    <property type="nucleotide sequence ID" value="NZ_ADKP01000183.1"/>
</dbReference>
<accession>W6P9N4</accession>
<reference evidence="1 2" key="1">
    <citation type="submission" date="2013-12" db="EMBL/GenBank/DDBJ databases">
        <title>Improved hybrid genome assemblies of Bacteroides xylanisolvens SD CC 1b and Bacteroides xylanisolvens SD CC 2a using Illumina and 454 Sequencing.</title>
        <authorList>
            <person name="Ramaraj T."/>
            <person name="Sundararajan A."/>
            <person name="Mudge J."/>
            <person name="Schilkey F.D."/>
            <person name="Delvecchio V."/>
            <person name="Donlon M."/>
            <person name="Ziemer C."/>
        </authorList>
    </citation>
    <scope>NUCLEOTIDE SEQUENCE [LARGE SCALE GENOMIC DNA]</scope>
</reference>
<name>W6P9N4_9BACE</name>
<protein>
    <submittedName>
        <fullName evidence="1">Uncharacterized protein</fullName>
    </submittedName>
</protein>
<organism evidence="1 2">
    <name type="scientific">Bacteroides xylanisolvens SD CC 1b</name>
    <dbReference type="NCBI Taxonomy" id="702447"/>
    <lineage>
        <taxon>Bacteria</taxon>
        <taxon>Pseudomonadati</taxon>
        <taxon>Bacteroidota</taxon>
        <taxon>Bacteroidia</taxon>
        <taxon>Bacteroidales</taxon>
        <taxon>Bacteroidaceae</taxon>
        <taxon>Bacteroides</taxon>
    </lineage>
</organism>